<dbReference type="PRINTS" id="PR00190">
    <property type="entry name" value="ACTIN"/>
</dbReference>
<dbReference type="Gene3D" id="3.30.420.40">
    <property type="match status" value="2"/>
</dbReference>
<dbReference type="Gene3D" id="3.90.640.10">
    <property type="entry name" value="Actin, Chain A, domain 4"/>
    <property type="match status" value="1"/>
</dbReference>
<dbReference type="eggNOG" id="KOG0676">
    <property type="taxonomic scope" value="Eukaryota"/>
</dbReference>
<dbReference type="OrthoDB" id="5132116at2759"/>
<dbReference type="FunFam" id="3.30.420.40:FF:000050">
    <property type="entry name" value="Actin, alpha skeletal muscle"/>
    <property type="match status" value="1"/>
</dbReference>
<dbReference type="HOGENOM" id="CLU_027965_0_2_1"/>
<dbReference type="KEGG" id="cci:CC1G_13050"/>
<dbReference type="InParanoid" id="A8PB10"/>
<evidence type="ECO:0000313" key="2">
    <source>
        <dbReference type="EMBL" id="EAU81732.2"/>
    </source>
</evidence>
<proteinExistence type="inferred from homology"/>
<protein>
    <submittedName>
        <fullName evidence="2">Actin alpha 1 skeletal muscle protein</fullName>
    </submittedName>
</protein>
<accession>A8PB10</accession>
<dbReference type="InterPro" id="IPR043129">
    <property type="entry name" value="ATPase_NBD"/>
</dbReference>
<dbReference type="Proteomes" id="UP000001861">
    <property type="component" value="Unassembled WGS sequence"/>
</dbReference>
<reference evidence="2 3" key="1">
    <citation type="journal article" date="2010" name="Proc. Natl. Acad. Sci. U.S.A.">
        <title>Insights into evolution of multicellular fungi from the assembled chromosomes of the mushroom Coprinopsis cinerea (Coprinus cinereus).</title>
        <authorList>
            <person name="Stajich J.E."/>
            <person name="Wilke S.K."/>
            <person name="Ahren D."/>
            <person name="Au C.H."/>
            <person name="Birren B.W."/>
            <person name="Borodovsky M."/>
            <person name="Burns C."/>
            <person name="Canback B."/>
            <person name="Casselton L.A."/>
            <person name="Cheng C.K."/>
            <person name="Deng J."/>
            <person name="Dietrich F.S."/>
            <person name="Fargo D.C."/>
            <person name="Farman M.L."/>
            <person name="Gathman A.C."/>
            <person name="Goldberg J."/>
            <person name="Guigo R."/>
            <person name="Hoegger P.J."/>
            <person name="Hooker J.B."/>
            <person name="Huggins A."/>
            <person name="James T.Y."/>
            <person name="Kamada T."/>
            <person name="Kilaru S."/>
            <person name="Kodira C."/>
            <person name="Kues U."/>
            <person name="Kupfer D."/>
            <person name="Kwan H.S."/>
            <person name="Lomsadze A."/>
            <person name="Li W."/>
            <person name="Lilly W.W."/>
            <person name="Ma L.J."/>
            <person name="Mackey A.J."/>
            <person name="Manning G."/>
            <person name="Martin F."/>
            <person name="Muraguchi H."/>
            <person name="Natvig D.O."/>
            <person name="Palmerini H."/>
            <person name="Ramesh M.A."/>
            <person name="Rehmeyer C.J."/>
            <person name="Roe B.A."/>
            <person name="Shenoy N."/>
            <person name="Stanke M."/>
            <person name="Ter-Hovhannisyan V."/>
            <person name="Tunlid A."/>
            <person name="Velagapudi R."/>
            <person name="Vision T.J."/>
            <person name="Zeng Q."/>
            <person name="Zolan M.E."/>
            <person name="Pukkila P.J."/>
        </authorList>
    </citation>
    <scope>NUCLEOTIDE SEQUENCE [LARGE SCALE GENOMIC DNA]</scope>
    <source>
        <strain evidence="3">Okayama-7 / 130 / ATCC MYA-4618 / FGSC 9003</strain>
    </source>
</reference>
<gene>
    <name evidence="2" type="ORF">CC1G_13050</name>
</gene>
<dbReference type="InterPro" id="IPR004000">
    <property type="entry name" value="Actin"/>
</dbReference>
<dbReference type="PANTHER" id="PTHR11937">
    <property type="entry name" value="ACTIN"/>
    <property type="match status" value="1"/>
</dbReference>
<sequence>MENELAAIVIDCGSGKCKAGFAGMSLISNAQSQRDILTLNYPVKRGIITNWDDMENIWLHILHSELHTTPEEHPILIADTPLNPDSNRERTAQIMFETFNVPALAMSIESVLSLYATSARTSGVVLESGDGVTSTVPIFEGYPLRHGILRWEFGGNDLTEHLLKSLGDRGSYVHGDVLTDIKEQSCHVALDFDQEQIAPEKTHELPDGKAIILGSERFRVPEALFKPHLVGEDTPGVHEMIHNSIMKCDVDVHRQLYSRISLSGGTTMLSEFADRMAKEVEALAPVGMRFRIAAPDYRKHAVWIGGSILASLSTFRGFACSRQEYDEMGPIVVNRKQWH</sequence>
<keyword evidence="3" id="KW-1185">Reference proteome</keyword>
<evidence type="ECO:0000256" key="1">
    <source>
        <dbReference type="RuleBase" id="RU000487"/>
    </source>
</evidence>
<dbReference type="GeneID" id="6016706"/>
<dbReference type="STRING" id="240176.A8PB10"/>
<dbReference type="FunFam" id="3.30.420.40:FF:000058">
    <property type="entry name" value="Putative actin-related protein 5"/>
    <property type="match status" value="1"/>
</dbReference>
<dbReference type="Pfam" id="PF00022">
    <property type="entry name" value="Actin"/>
    <property type="match status" value="2"/>
</dbReference>
<dbReference type="OMA" id="WEINDPS"/>
<comment type="similarity">
    <text evidence="1">Belongs to the actin family.</text>
</comment>
<dbReference type="SMART" id="SM00268">
    <property type="entry name" value="ACTIN"/>
    <property type="match status" value="1"/>
</dbReference>
<dbReference type="VEuPathDB" id="FungiDB:CC1G_13050"/>
<organism evidence="2 3">
    <name type="scientific">Coprinopsis cinerea (strain Okayama-7 / 130 / ATCC MYA-4618 / FGSC 9003)</name>
    <name type="common">Inky cap fungus</name>
    <name type="synonym">Hormographiella aspergillata</name>
    <dbReference type="NCBI Taxonomy" id="240176"/>
    <lineage>
        <taxon>Eukaryota</taxon>
        <taxon>Fungi</taxon>
        <taxon>Dikarya</taxon>
        <taxon>Basidiomycota</taxon>
        <taxon>Agaricomycotina</taxon>
        <taxon>Agaricomycetes</taxon>
        <taxon>Agaricomycetidae</taxon>
        <taxon>Agaricales</taxon>
        <taxon>Agaricineae</taxon>
        <taxon>Psathyrellaceae</taxon>
        <taxon>Coprinopsis</taxon>
    </lineage>
</organism>
<dbReference type="AlphaFoldDB" id="A8PB10"/>
<name>A8PB10_COPC7</name>
<evidence type="ECO:0000313" key="3">
    <source>
        <dbReference type="Proteomes" id="UP000001861"/>
    </source>
</evidence>
<dbReference type="SUPFAM" id="SSF53067">
    <property type="entry name" value="Actin-like ATPase domain"/>
    <property type="match status" value="2"/>
</dbReference>
<dbReference type="RefSeq" id="XP_001840085.2">
    <property type="nucleotide sequence ID" value="XM_001840033.2"/>
</dbReference>
<comment type="caution">
    <text evidence="2">The sequence shown here is derived from an EMBL/GenBank/DDBJ whole genome shotgun (WGS) entry which is preliminary data.</text>
</comment>
<dbReference type="EMBL" id="AACS02000004">
    <property type="protein sequence ID" value="EAU81732.2"/>
    <property type="molecule type" value="Genomic_DNA"/>
</dbReference>